<accession>A0A7J3SLC8</accession>
<reference evidence="3" key="1">
    <citation type="journal article" date="2020" name="mSystems">
        <title>Genome- and Community-Level Interaction Insights into Carbon Utilization and Element Cycling Functions of Hydrothermarchaeota in Hydrothermal Sediment.</title>
        <authorList>
            <person name="Zhou Z."/>
            <person name="Liu Y."/>
            <person name="Xu W."/>
            <person name="Pan J."/>
            <person name="Luo Z.H."/>
            <person name="Li M."/>
        </authorList>
    </citation>
    <scope>NUCLEOTIDE SEQUENCE [LARGE SCALE GENOMIC DNA]</scope>
    <source>
        <strain evidence="3">SpSt-885</strain>
    </source>
</reference>
<dbReference type="Gene3D" id="1.10.645.10">
    <property type="entry name" value="Cytochrome-c3 Hydrogenase, chain B"/>
    <property type="match status" value="1"/>
</dbReference>
<keyword evidence="2" id="KW-0408">Iron</keyword>
<evidence type="ECO:0000256" key="2">
    <source>
        <dbReference type="PIRSR" id="PIRSR601501-1"/>
    </source>
</evidence>
<evidence type="ECO:0008006" key="4">
    <source>
        <dbReference type="Google" id="ProtNLM"/>
    </source>
</evidence>
<feature type="binding site" evidence="2">
    <location>
        <position position="418"/>
    </location>
    <ligand>
        <name>Ni(2+)</name>
        <dbReference type="ChEBI" id="CHEBI:49786"/>
    </ligand>
</feature>
<dbReference type="PANTHER" id="PTHR43600">
    <property type="entry name" value="COENZYME F420 HYDROGENASE, SUBUNIT ALPHA"/>
    <property type="match status" value="1"/>
</dbReference>
<feature type="binding site" evidence="2">
    <location>
        <position position="65"/>
    </location>
    <ligand>
        <name>Ni(2+)</name>
        <dbReference type="ChEBI" id="CHEBI:49786"/>
    </ligand>
</feature>
<name>A0A7J3SLC8_9CREN</name>
<dbReference type="GO" id="GO:0008901">
    <property type="term" value="F:ferredoxin hydrogenase activity"/>
    <property type="evidence" value="ECO:0007669"/>
    <property type="project" value="InterPro"/>
</dbReference>
<dbReference type="EMBL" id="DTLS01000023">
    <property type="protein sequence ID" value="HGZ59699.1"/>
    <property type="molecule type" value="Genomic_DNA"/>
</dbReference>
<dbReference type="GO" id="GO:0016151">
    <property type="term" value="F:nickel cation binding"/>
    <property type="evidence" value="ECO:0007669"/>
    <property type="project" value="InterPro"/>
</dbReference>
<feature type="binding site" evidence="2">
    <location>
        <position position="43"/>
    </location>
    <ligand>
        <name>Mg(2+)</name>
        <dbReference type="ChEBI" id="CHEBI:18420"/>
    </ligand>
</feature>
<evidence type="ECO:0000256" key="1">
    <source>
        <dbReference type="ARBA" id="ARBA00023002"/>
    </source>
</evidence>
<protein>
    <recommendedName>
        <fullName evidence="4">Ni/Fe hydrogenase subunit alpha</fullName>
    </recommendedName>
</protein>
<sequence length="424" mass="48481">MSVTTYETRLTRVEGEGLVKLIFGERNIERVEVHIVEAPRFVEYIMRGRKPTEIPEIASRICGICSVSYQVAAATAFERGMNIEVPYEEESLRNAIFISEHIKSNILHVLYLQLPDILGVSSSLEVFKKNPDLHKMAMDFFMWSRKAMKILGGRYHNIVNIRIGGVYKMPERSDVMSLSVEAEKAITNARKLAEFVFENVEKLPKYKQDMKMMALCDSINYPIVSREICFDGRKFDVSGFEEEIKEEQVPYSNSLRYKTKLGEIYVVGPISRFSTSFFNLSEEVRRALRSFGYAPPLRNIHCSVVARAAELYEFSLRLADFIDSYRPVQVEAKEVQIAPGIYWGAVEAPRGILYHRYKVNEKGVVEEANIIPPTSQNLIAMEDFSMQHLSNLGLLGGENMKDEIAREVEKVIRQFDPCISCSVH</sequence>
<evidence type="ECO:0000313" key="3">
    <source>
        <dbReference type="EMBL" id="HGZ59699.1"/>
    </source>
</evidence>
<dbReference type="Pfam" id="PF00374">
    <property type="entry name" value="NiFeSe_Hases"/>
    <property type="match status" value="2"/>
</dbReference>
<dbReference type="InterPro" id="IPR018194">
    <property type="entry name" value="Ni-dep_hyd_lsu_Ni_BS"/>
</dbReference>
<keyword evidence="2" id="KW-0460">Magnesium</keyword>
<keyword evidence="1" id="KW-0560">Oxidoreductase</keyword>
<feature type="binding site" evidence="2">
    <location>
        <position position="421"/>
    </location>
    <ligand>
        <name>Fe cation</name>
        <dbReference type="ChEBI" id="CHEBI:24875"/>
    </ligand>
</feature>
<keyword evidence="2" id="KW-0479">Metal-binding</keyword>
<dbReference type="SUPFAM" id="SSF56762">
    <property type="entry name" value="HydB/Nqo4-like"/>
    <property type="match status" value="1"/>
</dbReference>
<keyword evidence="2" id="KW-0533">Nickel</keyword>
<proteinExistence type="predicted"/>
<feature type="binding site" evidence="2">
    <location>
        <position position="65"/>
    </location>
    <ligand>
        <name>Fe cation</name>
        <dbReference type="ChEBI" id="CHEBI:24875"/>
    </ligand>
</feature>
<organism evidence="3">
    <name type="scientific">Fervidicoccus fontis</name>
    <dbReference type="NCBI Taxonomy" id="683846"/>
    <lineage>
        <taxon>Archaea</taxon>
        <taxon>Thermoproteota</taxon>
        <taxon>Thermoprotei</taxon>
        <taxon>Fervidicoccales</taxon>
        <taxon>Fervidicoccaceae</taxon>
        <taxon>Fervidicoccus</taxon>
    </lineage>
</organism>
<dbReference type="PANTHER" id="PTHR43600:SF4">
    <property type="entry name" value="CYTOSOLIC NIFE-HYDROGENASE, ALPHA SUBUNIT"/>
    <property type="match status" value="1"/>
</dbReference>
<dbReference type="InterPro" id="IPR029014">
    <property type="entry name" value="NiFe-Hase_large"/>
</dbReference>
<feature type="binding site" evidence="2">
    <location>
        <position position="370"/>
    </location>
    <ligand>
        <name>Mg(2+)</name>
        <dbReference type="ChEBI" id="CHEBI:18420"/>
    </ligand>
</feature>
<gene>
    <name evidence="3" type="ORF">ENW83_00615</name>
</gene>
<comment type="caution">
    <text evidence="3">The sequence shown here is derived from an EMBL/GenBank/DDBJ whole genome shotgun (WGS) entry which is preliminary data.</text>
</comment>
<dbReference type="PROSITE" id="PS00508">
    <property type="entry name" value="NI_HGENASE_L_2"/>
    <property type="match status" value="1"/>
</dbReference>
<feature type="binding site" evidence="2">
    <location>
        <position position="62"/>
    </location>
    <ligand>
        <name>Mg(2+)</name>
        <dbReference type="ChEBI" id="CHEBI:18420"/>
    </ligand>
</feature>
<feature type="binding site" evidence="2">
    <location>
        <position position="424"/>
    </location>
    <ligand>
        <name>Mg(2+)</name>
        <dbReference type="ChEBI" id="CHEBI:18420"/>
    </ligand>
</feature>
<comment type="cofactor">
    <cofactor evidence="2">
        <name>Ni(2+)</name>
        <dbReference type="ChEBI" id="CHEBI:49786"/>
    </cofactor>
</comment>
<dbReference type="InterPro" id="IPR001501">
    <property type="entry name" value="Ni-dep_hyd_lsu"/>
</dbReference>
<comment type="cofactor">
    <cofactor evidence="2">
        <name>Fe cation</name>
        <dbReference type="ChEBI" id="CHEBI:24875"/>
    </cofactor>
</comment>
<dbReference type="AlphaFoldDB" id="A0A7J3SLC8"/>